<dbReference type="Pfam" id="PF18413">
    <property type="entry name" value="Neuraminidase"/>
    <property type="match status" value="1"/>
</dbReference>
<feature type="domain" description="ABC toxin N-terminal" evidence="6">
    <location>
        <begin position="931"/>
        <end position="1050"/>
    </location>
</feature>
<feature type="domain" description="Tc toxin complex TcA C-terminal TcB-binding" evidence="3">
    <location>
        <begin position="2204"/>
        <end position="2335"/>
    </location>
</feature>
<evidence type="ECO:0000259" key="5">
    <source>
        <dbReference type="Pfam" id="PF18518"/>
    </source>
</evidence>
<accession>A0A5Y3XI84</accession>
<keyword evidence="1" id="KW-0843">Virulence</keyword>
<reference evidence="8" key="1">
    <citation type="submission" date="2018-06" db="EMBL/GenBank/DDBJ databases">
        <authorList>
            <person name="Ashton P.M."/>
            <person name="Dallman T."/>
            <person name="Nair S."/>
            <person name="De Pinna E."/>
            <person name="Peters T."/>
            <person name="Grant K."/>
        </authorList>
    </citation>
    <scope>NUCLEOTIDE SEQUENCE [LARGE SCALE GENOMIC DNA]</scope>
    <source>
        <strain evidence="8">318584</strain>
    </source>
</reference>
<protein>
    <submittedName>
        <fullName evidence="8">Toxin</fullName>
    </submittedName>
</protein>
<proteinExistence type="predicted"/>
<comment type="caution">
    <text evidence="8">The sequence shown here is derived from an EMBL/GenBank/DDBJ whole genome shotgun (WGS) entry which is preliminary data.</text>
</comment>
<feature type="domain" description="TcdA1 receptor binding" evidence="7">
    <location>
        <begin position="1475"/>
        <end position="1566"/>
    </location>
</feature>
<evidence type="ECO:0000256" key="1">
    <source>
        <dbReference type="ARBA" id="ARBA00023026"/>
    </source>
</evidence>
<evidence type="ECO:0000313" key="8">
    <source>
        <dbReference type="EMBL" id="ECJ4508633.1"/>
    </source>
</evidence>
<dbReference type="Pfam" id="PF03538">
    <property type="entry name" value="VRP1"/>
    <property type="match status" value="1"/>
</dbReference>
<dbReference type="InterPro" id="IPR041079">
    <property type="entry name" value="Neuraminidase-like"/>
</dbReference>
<name>A0A5Y3XI84_SALER</name>
<dbReference type="InterPro" id="IPR054141">
    <property type="entry name" value="TcdA1_RBD_2"/>
</dbReference>
<dbReference type="Pfam" id="PF21963">
    <property type="entry name" value="TcdA1_RBD_2"/>
    <property type="match status" value="1"/>
</dbReference>
<gene>
    <name evidence="8" type="ORF">DNU24_23995</name>
</gene>
<dbReference type="Pfam" id="PF18518">
    <property type="entry name" value="TcA_RBD"/>
    <property type="match status" value="1"/>
</dbReference>
<evidence type="ECO:0000259" key="3">
    <source>
        <dbReference type="Pfam" id="PF18276"/>
    </source>
</evidence>
<feature type="domain" description="Neuraminidase-like" evidence="4">
    <location>
        <begin position="1081"/>
        <end position="1242"/>
    </location>
</feature>
<feature type="coiled-coil region" evidence="2">
    <location>
        <begin position="2170"/>
        <end position="2204"/>
    </location>
</feature>
<dbReference type="Pfam" id="PF20220">
    <property type="entry name" value="ABC_toxin_N"/>
    <property type="match status" value="1"/>
</dbReference>
<organism evidence="8">
    <name type="scientific">Salmonella enterica subsp. salamae</name>
    <dbReference type="NCBI Taxonomy" id="59202"/>
    <lineage>
        <taxon>Bacteria</taxon>
        <taxon>Pseudomonadati</taxon>
        <taxon>Pseudomonadota</taxon>
        <taxon>Gammaproteobacteria</taxon>
        <taxon>Enterobacterales</taxon>
        <taxon>Enterobacteriaceae</taxon>
        <taxon>Salmonella</taxon>
    </lineage>
</organism>
<evidence type="ECO:0000259" key="7">
    <source>
        <dbReference type="Pfam" id="PF21963"/>
    </source>
</evidence>
<dbReference type="InterPro" id="IPR041568">
    <property type="entry name" value="TcA_RBD"/>
</dbReference>
<dbReference type="InterPro" id="IPR018003">
    <property type="entry name" value="Insecticidal_toxin/plasmid_vir"/>
</dbReference>
<feature type="domain" description="Tc toxin complex TcA C-terminal TcB-binding" evidence="3">
    <location>
        <begin position="2438"/>
        <end position="2503"/>
    </location>
</feature>
<dbReference type="InterPro" id="IPR046839">
    <property type="entry name" value="ABC_toxin_N"/>
</dbReference>
<feature type="domain" description="TcA receptor binding" evidence="5">
    <location>
        <begin position="1626"/>
        <end position="1758"/>
    </location>
</feature>
<evidence type="ECO:0000256" key="2">
    <source>
        <dbReference type="SAM" id="Coils"/>
    </source>
</evidence>
<dbReference type="Proteomes" id="UP000839747">
    <property type="component" value="Unassembled WGS sequence"/>
</dbReference>
<evidence type="ECO:0000259" key="6">
    <source>
        <dbReference type="Pfam" id="PF20220"/>
    </source>
</evidence>
<dbReference type="EMBL" id="AAIYKG010000044">
    <property type="protein sequence ID" value="ECJ4508633.1"/>
    <property type="molecule type" value="Genomic_DNA"/>
</dbReference>
<dbReference type="Pfam" id="PF18276">
    <property type="entry name" value="TcA_TcB_BD"/>
    <property type="match status" value="2"/>
</dbReference>
<sequence>MTTSINNLTAKLSEDYGIDSLAEIACMSFEAFREQVRDELSWSETRQLYLQAVQEKQQNIHYESQILARSNPQLQRAVGLGIQEMSADTRGYEEFFGNRAQSFVNAGSVASMFSPAGYLTELYREAKGLHAADSVYHLDSRRPDLASLALSQDNMDKEVSTLSLSNEILRTLAENDSSTGSAGLFNTLSTFRQNVNTPYHHAYESVRQSILLQDPKLSLMAKSPDVTKLISKQTLMAIESNISPELYNILIEDITQENAEEIYARNFGDIEKELFFNPQYVRKIYNLTQDEINFFMGSVLSENSKSIPGVSQYKNNQCIFNSQINNSITSKRFTCSFQGSLDFKYADLIPLGAGKYRLSFEVKNEFANQKHTQLKLNNGKFLFNNSDYPIKKNHPYNFDFSLSASETSQPFNLYFFRYVGGQWRHNIVRYVIEDYSPLVLVLKLNKAIRLYKATGLSPIALEDIVRSVNNEMDVTPAVLAQLFSVKYYMSRYNIGYREALVLAKSDIGLRNADGQNSHFNQLFNTPPLNNFDFSCDEAVIDLKMNEDATARHKAVLHRAFNTNDATLLQIAGIVNPDANGMLTNNITNLSCFYRVVLMARVHDVTIPEFVMLWKILGLNTRALADMPVTELSGIMDKLYAINHWLREKSIGVADLCAMTTVTYNTVLTPEIQNFVDGLKNSISVSTTDAALLINLMSSQVMASLQLASMDDAITVLKWIHQTRPGGMDISAFWNQVKSSPPNKLSIQFCHALAQLALICRTVSLPAPTFALLVDSPAKLTPLVTGQSVLGRDIMTLIGMSQLSACANRAGDQAATLLSALRTGTLTTPLLAQCLQLDESLLVMANNQALDHRQVASLNTYTSWADIDVTLQWYSLSDAFRISPQSLSRMLDLDFSATVPATYTDWQNVADALSAGLKPDLSKQLNRRLDESLGRALSGYVIGEVLPSETMVETRDDLYQYLLIDNQVSPDVTTTLLAEAIASVQLYIHRALNATEPHTVSSIISRQFFKEWDKYNKNYSTWAGVSQLAYYPENYVNPGLRIGQTGMMNTLQQTLNQNTLSNDSVEAAFQTYLTTFEKVANLKVISAYHDNVNTSSGQTYFVGCSGTEDNEYYWRSVDQSKFNSGKFSANAWSEWKKIGCAMTPYRGIMRPVIYKSRLYMLWLERKEISKPQSPDSTTLVTSYQFDLKLSHIQYDGNWSAPLAINVNKQLKSIASEYLDSVFPALYAASFLNEDTLQVMIYTKAAAASDSIVSGLYIYSDMTTKEMTAAQAGDIKLKIGNQLDTTTAVRVNNRYAVDYEIPSQVTSPSSSSLDALKINRVKGEFTSGVTYQAASSDLKLYIKPKLTISYETTDTSRTLPLYLMKRYGVAGKQFIFYNLVGKEFTRPELDGNWSLVTEKTSTSVYRAFFVNLLWSKETNITFHNNQYSLPATADLTLRNQIIPLNNSQAENIFNSSKQLRVVNQNSSNSFVKAGIVNSTIQNEKVKITVNLGKGASNPIYLASTHCTAANRPAASNLTSMGYQFNQLELDCNDLVFNSRGRANVEITFTAQDAGGRELGSERYIIPVTKRIVADTNVLTLHSDSNGAQFLKKGPFRVRLNTTFARQLTERATTGIDTILTMATQRLPEPMMGLGFYVRFGIPRYNEATHGTNPNFSLWLTYVGDSTHRVLYQGKLDDVETNVTLFIPVENTRTNSNADAWVYMTTQKLSQASWNGPHFTVTKDDTSGQISNVSIDSRSILTRFNGVEILLDQKSEPMDFSGANSLYFWELFYYTPTLVALRLLQEQNFEEANRWLKYVWNPAGYTEGGIIQFYKWNVRPLEEDTVWDATPLDSTDPDAIAQADPMHYKVSTFMQMIDLLMARGDYAYRKLERDSLNEAKMWYMQALNLLGEEPEVRLNTQWTSPRLNDAASSTRPVGTALVLSALRAGDTQKLQGRTANSLVALFLPQQNEKLAGYWQTLRQRMHNLRHHLSLDGQPLHLPVYSQPVDPKELLRNAALASQGSQALPEAFMPLYRFPRMLESARGMVSQLSQFGSSLMSIIERQDAEALNGLLQTQARDLMVASIAMQSKTVQELDTEKTVLNTQLQGAQKRLNHFRRLYDENISPGEIAAMTLKTTSSVINVASQPLLVAAAAIETVPNIFGFAVGGGRWGGPLNAIGLGMGIASQTLAIAADTTSQAESYRRRRQEWEIQRDSADTEVKQINAQLSALTVRREAAVMQKNYLETQQSQLWAQADFMQRKFSTATLYSWLRGKLSEVYFRFYDLAVSRCLMAEMAFRWETNVSGTSFIKPGAWQSASAGLLCGEALMLNLAQMEDAYIRQEKRALEVERTVSLAQTYQGLSGNKAFNLVAKLGEFLKNGSGNTGDAGNGLTLEAGKLSATIRLSDLNIAADYPDSITGTGKVRRIKSISVSLPALLGPYQDIQALLSYGGSIVMPEGCNVLAVSRGMNDSGQFLLDFNDGKFLPFEGIPVTDTGTLTLAFPNATLKQKALLESLSDIILHIRYTIR</sequence>
<keyword evidence="2" id="KW-0175">Coiled coil</keyword>
<dbReference type="InterPro" id="IPR040840">
    <property type="entry name" value="TcA_TcB_BD"/>
</dbReference>
<evidence type="ECO:0000259" key="4">
    <source>
        <dbReference type="Pfam" id="PF18413"/>
    </source>
</evidence>